<organism evidence="9 10">
    <name type="scientific">Puia dinghuensis</name>
    <dbReference type="NCBI Taxonomy" id="1792502"/>
    <lineage>
        <taxon>Bacteria</taxon>
        <taxon>Pseudomonadati</taxon>
        <taxon>Bacteroidota</taxon>
        <taxon>Chitinophagia</taxon>
        <taxon>Chitinophagales</taxon>
        <taxon>Chitinophagaceae</taxon>
        <taxon>Puia</taxon>
    </lineage>
</organism>
<feature type="transmembrane region" description="Helical" evidence="6">
    <location>
        <begin position="433"/>
        <end position="456"/>
    </location>
</feature>
<dbReference type="Proteomes" id="UP000607559">
    <property type="component" value="Unassembled WGS sequence"/>
</dbReference>
<evidence type="ECO:0000313" key="9">
    <source>
        <dbReference type="EMBL" id="GGB25182.1"/>
    </source>
</evidence>
<comment type="subcellular location">
    <subcellularLocation>
        <location evidence="1">Cell membrane</location>
        <topology evidence="1">Multi-pass membrane protein</topology>
    </subcellularLocation>
</comment>
<evidence type="ECO:0000259" key="8">
    <source>
        <dbReference type="Pfam" id="PF12704"/>
    </source>
</evidence>
<keyword evidence="2" id="KW-1003">Cell membrane</keyword>
<dbReference type="Pfam" id="PF02687">
    <property type="entry name" value="FtsX"/>
    <property type="match status" value="2"/>
</dbReference>
<feature type="transmembrane region" description="Helical" evidence="6">
    <location>
        <begin position="21"/>
        <end position="41"/>
    </location>
</feature>
<reference evidence="9" key="1">
    <citation type="journal article" date="2014" name="Int. J. Syst. Evol. Microbiol.">
        <title>Complete genome sequence of Corynebacterium casei LMG S-19264T (=DSM 44701T), isolated from a smear-ripened cheese.</title>
        <authorList>
            <consortium name="US DOE Joint Genome Institute (JGI-PGF)"/>
            <person name="Walter F."/>
            <person name="Albersmeier A."/>
            <person name="Kalinowski J."/>
            <person name="Ruckert C."/>
        </authorList>
    </citation>
    <scope>NUCLEOTIDE SEQUENCE</scope>
    <source>
        <strain evidence="9">CGMCC 1.15448</strain>
    </source>
</reference>
<evidence type="ECO:0000256" key="2">
    <source>
        <dbReference type="ARBA" id="ARBA00022475"/>
    </source>
</evidence>
<keyword evidence="10" id="KW-1185">Reference proteome</keyword>
<dbReference type="PANTHER" id="PTHR30572">
    <property type="entry name" value="MEMBRANE COMPONENT OF TRANSPORTER-RELATED"/>
    <property type="match status" value="1"/>
</dbReference>
<dbReference type="EMBL" id="BMJC01000008">
    <property type="protein sequence ID" value="GGB25182.1"/>
    <property type="molecule type" value="Genomic_DNA"/>
</dbReference>
<feature type="transmembrane region" description="Helical" evidence="6">
    <location>
        <begin position="390"/>
        <end position="412"/>
    </location>
</feature>
<evidence type="ECO:0000259" key="7">
    <source>
        <dbReference type="Pfam" id="PF02687"/>
    </source>
</evidence>
<gene>
    <name evidence="9" type="ORF">GCM10011511_56420</name>
</gene>
<dbReference type="InterPro" id="IPR050250">
    <property type="entry name" value="Macrolide_Exporter_MacB"/>
</dbReference>
<dbReference type="GO" id="GO:0022857">
    <property type="term" value="F:transmembrane transporter activity"/>
    <property type="evidence" value="ECO:0007669"/>
    <property type="project" value="TreeGrafter"/>
</dbReference>
<evidence type="ECO:0000256" key="1">
    <source>
        <dbReference type="ARBA" id="ARBA00004651"/>
    </source>
</evidence>
<keyword evidence="5 6" id="KW-0472">Membrane</keyword>
<name>A0A8J2UJC0_9BACT</name>
<dbReference type="GO" id="GO:0005886">
    <property type="term" value="C:plasma membrane"/>
    <property type="evidence" value="ECO:0007669"/>
    <property type="project" value="UniProtKB-SubCell"/>
</dbReference>
<keyword evidence="3 6" id="KW-0812">Transmembrane</keyword>
<protein>
    <submittedName>
        <fullName evidence="9">ABC transporter permease</fullName>
    </submittedName>
</protein>
<feature type="transmembrane region" description="Helical" evidence="6">
    <location>
        <begin position="736"/>
        <end position="762"/>
    </location>
</feature>
<dbReference type="PANTHER" id="PTHR30572:SF18">
    <property type="entry name" value="ABC-TYPE MACROLIDE FAMILY EXPORT SYSTEM PERMEASE COMPONENT 2"/>
    <property type="match status" value="1"/>
</dbReference>
<feature type="domain" description="ABC3 transporter permease C-terminal" evidence="7">
    <location>
        <begin position="300"/>
        <end position="416"/>
    </location>
</feature>
<accession>A0A8J2UJC0</accession>
<feature type="domain" description="ABC3 transporter permease C-terminal" evidence="7">
    <location>
        <begin position="694"/>
        <end position="806"/>
    </location>
</feature>
<comment type="caution">
    <text evidence="9">The sequence shown here is derived from an EMBL/GenBank/DDBJ whole genome shotgun (WGS) entry which is preliminary data.</text>
</comment>
<proteinExistence type="predicted"/>
<evidence type="ECO:0000313" key="10">
    <source>
        <dbReference type="Proteomes" id="UP000607559"/>
    </source>
</evidence>
<reference evidence="9" key="2">
    <citation type="submission" date="2020-09" db="EMBL/GenBank/DDBJ databases">
        <authorList>
            <person name="Sun Q."/>
            <person name="Zhou Y."/>
        </authorList>
    </citation>
    <scope>NUCLEOTIDE SEQUENCE</scope>
    <source>
        <strain evidence="9">CGMCC 1.15448</strain>
    </source>
</reference>
<dbReference type="AlphaFoldDB" id="A0A8J2UJC0"/>
<sequence>MFRHLLKIMLRQLWKNKAFTAINLLGLATGMAVCLLLVLYIQNELGWDAFHTNGDQIYRLAMQRKYPGRTAFRGGIPQSIGQAVKAEFPEVRAVTRVYYTVTDAKVKAGEKNFTKETVLLADSNFFSVFTGEFLQGDATTALQHHLTTVVTESTAKRYFGSAENALGKTFSINEGKPLLITGVIRDWPEKSHLSFNVLLSATGMQGANRAEYVYFGPYTYLLLDKQASAAGLQAKLPQVVDKYVAPVVPPLFGESWKQFIAEGNGYAYFLQPIKDIHLHSILDDEMRPAGSMRNIVILGCIGAFILLLACVNFVNLSTALAVQRAREVGIRKTFGSQRIDLIRQFLVESLVFSLAGLLLALLLTALFTPLLNNISGQQLSFGYFLDPVRLLLLIAFSLFIGVIAGVYPAFVLSSFDPIEVLKGRFRSGRRGIALRNGLVVFQFAISVILIICTIVVNRQMQFMLGDSLGFRQDHVVAVDGLWQLRGSNSDKAFVDAVAGLAGVDETSKCSQLPGDDDQGGGATWVCLDNNASRTQRDFSADEHYQHLLDLPLQQGRFFSKAMPTDSLSVILNEQAVADFGLKNPLGARLICKEAGWDSTDHKQNIFTVIGVMKDYHYQSLRKKIAPLIIYNADKFPWGSVAVSIKGDHFKTSLAAIEKLWHRFDPKHDFRFRFLDRQIAEQYKAEQTEQTIFTIFSTLAILIACVGLLGLAAFTVRQRTKEMSIRKVLGAMPSTIILILSKDFLVQIGIAALIAFPIAWWAMHAWLQNFAYRVTISWWVFILAASLAALIAMLTISFQTIKAAIENPVKNLQSE</sequence>
<dbReference type="InterPro" id="IPR003838">
    <property type="entry name" value="ABC3_permease_C"/>
</dbReference>
<dbReference type="InterPro" id="IPR025857">
    <property type="entry name" value="MacB_PCD"/>
</dbReference>
<dbReference type="RefSeq" id="WP_229689137.1">
    <property type="nucleotide sequence ID" value="NZ_BMJC01000008.1"/>
</dbReference>
<evidence type="ECO:0000256" key="3">
    <source>
        <dbReference type="ARBA" id="ARBA00022692"/>
    </source>
</evidence>
<evidence type="ECO:0000256" key="4">
    <source>
        <dbReference type="ARBA" id="ARBA00022989"/>
    </source>
</evidence>
<evidence type="ECO:0000256" key="5">
    <source>
        <dbReference type="ARBA" id="ARBA00023136"/>
    </source>
</evidence>
<feature type="transmembrane region" description="Helical" evidence="6">
    <location>
        <begin position="774"/>
        <end position="795"/>
    </location>
</feature>
<feature type="domain" description="MacB-like periplasmic core" evidence="8">
    <location>
        <begin position="20"/>
        <end position="238"/>
    </location>
</feature>
<evidence type="ECO:0000256" key="6">
    <source>
        <dbReference type="SAM" id="Phobius"/>
    </source>
</evidence>
<feature type="transmembrane region" description="Helical" evidence="6">
    <location>
        <begin position="345"/>
        <end position="370"/>
    </location>
</feature>
<feature type="transmembrane region" description="Helical" evidence="6">
    <location>
        <begin position="295"/>
        <end position="322"/>
    </location>
</feature>
<feature type="transmembrane region" description="Helical" evidence="6">
    <location>
        <begin position="691"/>
        <end position="715"/>
    </location>
</feature>
<dbReference type="Pfam" id="PF12704">
    <property type="entry name" value="MacB_PCD"/>
    <property type="match status" value="1"/>
</dbReference>
<keyword evidence="4 6" id="KW-1133">Transmembrane helix</keyword>